<evidence type="ECO:0000313" key="1">
    <source>
        <dbReference type="EMBL" id="GAA5798176.1"/>
    </source>
</evidence>
<comment type="caution">
    <text evidence="1">The sequence shown here is derived from an EMBL/GenBank/DDBJ whole genome shotgun (WGS) entry which is preliminary data.</text>
</comment>
<accession>A0ABP9XU05</accession>
<reference evidence="1 2" key="1">
    <citation type="submission" date="2024-04" db="EMBL/GenBank/DDBJ databases">
        <title>genome sequences of Mucor flavus KT1a and Helicostylum pulchrum KT1b strains isolation_sourced from the surface of a dry-aged beef.</title>
        <authorList>
            <person name="Toyotome T."/>
            <person name="Hosono M."/>
            <person name="Torimaru M."/>
            <person name="Fukuda K."/>
            <person name="Mikami N."/>
        </authorList>
    </citation>
    <scope>NUCLEOTIDE SEQUENCE [LARGE SCALE GENOMIC DNA]</scope>
    <source>
        <strain evidence="1 2">KT1b</strain>
    </source>
</reference>
<sequence length="63" mass="7037">MPAAAAAAAALPEDPRRAGRGRYIEDIVAEAIEDRSYEHLCLSYILDLVDPLWKDLLIGKERK</sequence>
<protein>
    <submittedName>
        <fullName evidence="1">Uncharacterized protein</fullName>
    </submittedName>
</protein>
<dbReference type="Proteomes" id="UP001476247">
    <property type="component" value="Unassembled WGS sequence"/>
</dbReference>
<proteinExistence type="predicted"/>
<keyword evidence="2" id="KW-1185">Reference proteome</keyword>
<name>A0ABP9XU05_9FUNG</name>
<organism evidence="1 2">
    <name type="scientific">Helicostylum pulchrum</name>
    <dbReference type="NCBI Taxonomy" id="562976"/>
    <lineage>
        <taxon>Eukaryota</taxon>
        <taxon>Fungi</taxon>
        <taxon>Fungi incertae sedis</taxon>
        <taxon>Mucoromycota</taxon>
        <taxon>Mucoromycotina</taxon>
        <taxon>Mucoromycetes</taxon>
        <taxon>Mucorales</taxon>
        <taxon>Mucorineae</taxon>
        <taxon>Mucoraceae</taxon>
        <taxon>Helicostylum</taxon>
    </lineage>
</organism>
<dbReference type="EMBL" id="BAABUJ010000009">
    <property type="protein sequence ID" value="GAA5798176.1"/>
    <property type="molecule type" value="Genomic_DNA"/>
</dbReference>
<evidence type="ECO:0000313" key="2">
    <source>
        <dbReference type="Proteomes" id="UP001476247"/>
    </source>
</evidence>
<gene>
    <name evidence="1" type="ORF">HPULCUR_003576</name>
</gene>